<dbReference type="EMBL" id="AP011947">
    <property type="protein sequence ID" value="BAM40736.1"/>
    <property type="molecule type" value="Genomic_DNA"/>
</dbReference>
<dbReference type="Proteomes" id="UP000003786">
    <property type="component" value="Chromosome 2"/>
</dbReference>
<accession>J4C3N2</accession>
<dbReference type="RefSeq" id="XP_009691037.1">
    <property type="nucleotide sequence ID" value="XM_009692742.1"/>
</dbReference>
<gene>
    <name evidence="1" type="ORF">TOT_020000991</name>
</gene>
<name>J4C3N2_THEOR</name>
<evidence type="ECO:0000313" key="2">
    <source>
        <dbReference type="Proteomes" id="UP000003786"/>
    </source>
</evidence>
<dbReference type="AlphaFoldDB" id="J4C3N2"/>
<proteinExistence type="predicted"/>
<reference evidence="1 2" key="1">
    <citation type="journal article" date="2012" name="MBio">
        <title>Comparative genome analysis of three eukaryotic parasites with differing abilities to transform leukocytes reveals key mediators of Theileria-induced leukocyte transformation.</title>
        <authorList>
            <person name="Hayashida K."/>
            <person name="Hara Y."/>
            <person name="Abe T."/>
            <person name="Yamasaki C."/>
            <person name="Toyoda A."/>
            <person name="Kosuge T."/>
            <person name="Suzuki Y."/>
            <person name="Sato Y."/>
            <person name="Kawashima S."/>
            <person name="Katayama T."/>
            <person name="Wakaguri H."/>
            <person name="Inoue N."/>
            <person name="Homma K."/>
            <person name="Tada-Umezaki M."/>
            <person name="Yagi Y."/>
            <person name="Fujii Y."/>
            <person name="Habara T."/>
            <person name="Kanehisa M."/>
            <person name="Watanabe H."/>
            <person name="Ito K."/>
            <person name="Gojobori T."/>
            <person name="Sugawara H."/>
            <person name="Imanishi T."/>
            <person name="Weir W."/>
            <person name="Gardner M."/>
            <person name="Pain A."/>
            <person name="Shiels B."/>
            <person name="Hattori M."/>
            <person name="Nene V."/>
            <person name="Sugimoto C."/>
        </authorList>
    </citation>
    <scope>NUCLEOTIDE SEQUENCE [LARGE SCALE GENOMIC DNA]</scope>
    <source>
        <strain evidence="1 2">Shintoku</strain>
    </source>
</reference>
<organism evidence="1 2">
    <name type="scientific">Theileria orientalis strain Shintoku</name>
    <dbReference type="NCBI Taxonomy" id="869250"/>
    <lineage>
        <taxon>Eukaryota</taxon>
        <taxon>Sar</taxon>
        <taxon>Alveolata</taxon>
        <taxon>Apicomplexa</taxon>
        <taxon>Aconoidasida</taxon>
        <taxon>Piroplasmida</taxon>
        <taxon>Theileriidae</taxon>
        <taxon>Theileria</taxon>
    </lineage>
</organism>
<keyword evidence="2" id="KW-1185">Reference proteome</keyword>
<sequence length="132" mass="14358">MEACAGGNRVYKGHHQGTDYYGTVATRTSSKIRHGEHQITGPGKTKIGHVKGHLWPRLLGIVREKSRGVHVLTVVNVVARVNVLSRVNVVAVAIVLPRVNVVAVAIVLPRVDVLPRTSMPDEAGYRGFDSKH</sequence>
<dbReference type="KEGG" id="tot:TOT_020000991"/>
<protein>
    <submittedName>
        <fullName evidence="1">Uncharacterized protein</fullName>
    </submittedName>
</protein>
<evidence type="ECO:0000313" key="1">
    <source>
        <dbReference type="EMBL" id="BAM40736.1"/>
    </source>
</evidence>
<dbReference type="GeneID" id="20715089"/>
<dbReference type="VEuPathDB" id="PiroplasmaDB:TOT_020000991"/>